<keyword evidence="8 10" id="KW-0414">Isoprene biosynthesis</keyword>
<organism evidence="12 13">
    <name type="scientific">Gordonia pseudamarae</name>
    <dbReference type="NCBI Taxonomy" id="2831662"/>
    <lineage>
        <taxon>Bacteria</taxon>
        <taxon>Bacillati</taxon>
        <taxon>Actinomycetota</taxon>
        <taxon>Actinomycetes</taxon>
        <taxon>Mycobacteriales</taxon>
        <taxon>Gordoniaceae</taxon>
        <taxon>Gordonia</taxon>
    </lineage>
</organism>
<evidence type="ECO:0000256" key="3">
    <source>
        <dbReference type="ARBA" id="ARBA00012057"/>
    </source>
</evidence>
<name>A0ABX6IFM9_9ACTN</name>
<comment type="catalytic activity">
    <reaction evidence="10">
        <text>isopentenyl diphosphate = dimethylallyl diphosphate</text>
        <dbReference type="Rhea" id="RHEA:23284"/>
        <dbReference type="ChEBI" id="CHEBI:57623"/>
        <dbReference type="ChEBI" id="CHEBI:128769"/>
        <dbReference type="EC" id="5.3.3.2"/>
    </reaction>
</comment>
<reference evidence="12" key="1">
    <citation type="journal article" date="2021" name="Nat. Microbiol.">
        <title>Cocultivation of an ultrasmall environmental parasitic bacterium with lytic ability against bacteria associated with wastewater foams.</title>
        <authorList>
            <person name="Batinovic S."/>
            <person name="Rose J.J.A."/>
            <person name="Ratcliffe J."/>
            <person name="Seviour R.J."/>
            <person name="Petrovski S."/>
        </authorList>
    </citation>
    <scope>NUCLEOTIDE SEQUENCE</scope>
    <source>
        <strain evidence="12">CON9</strain>
    </source>
</reference>
<dbReference type="InterPro" id="IPR015797">
    <property type="entry name" value="NUDIX_hydrolase-like_dom_sf"/>
</dbReference>
<comment type="pathway">
    <text evidence="1 10">Isoprenoid biosynthesis; dimethylallyl diphosphate biosynthesis; dimethylallyl diphosphate from isopentenyl diphosphate: step 1/1.</text>
</comment>
<dbReference type="Gene3D" id="3.90.79.10">
    <property type="entry name" value="Nucleoside Triphosphate Pyrophosphohydrolase"/>
    <property type="match status" value="1"/>
</dbReference>
<keyword evidence="7 10" id="KW-0464">Manganese</keyword>
<evidence type="ECO:0000256" key="5">
    <source>
        <dbReference type="ARBA" id="ARBA00022723"/>
    </source>
</evidence>
<gene>
    <name evidence="10" type="primary">idi</name>
    <name evidence="12" type="ORF">GII31_06815</name>
</gene>
<comment type="cofactor">
    <cofactor evidence="10">
        <name>Mn(2+)</name>
        <dbReference type="ChEBI" id="CHEBI:29035"/>
    </cofactor>
    <text evidence="10">Binds 1 Mn(2+) ion per subunit.</text>
</comment>
<feature type="domain" description="Nudix hydrolase" evidence="11">
    <location>
        <begin position="49"/>
        <end position="185"/>
    </location>
</feature>
<dbReference type="NCBIfam" id="TIGR02150">
    <property type="entry name" value="IPP_isom_1"/>
    <property type="match status" value="1"/>
</dbReference>
<dbReference type="PANTHER" id="PTHR10885:SF0">
    <property type="entry name" value="ISOPENTENYL-DIPHOSPHATE DELTA-ISOMERASE"/>
    <property type="match status" value="1"/>
</dbReference>
<accession>A0ABX6IFM9</accession>
<keyword evidence="6 10" id="KW-0460">Magnesium</keyword>
<dbReference type="InterPro" id="IPR011876">
    <property type="entry name" value="IsopentenylPP_isomerase_typ1"/>
</dbReference>
<evidence type="ECO:0000313" key="12">
    <source>
        <dbReference type="EMBL" id="QHN34651.1"/>
    </source>
</evidence>
<comment type="function">
    <text evidence="10">Catalyzes the 1,3-allylic rearrangement of the homoallylic substrate isopentenyl (IPP) to its highly electrophilic allylic isomer, dimethylallyl diphosphate (DMAPP).</text>
</comment>
<feature type="binding site" evidence="10">
    <location>
        <position position="51"/>
    </location>
    <ligand>
        <name>Mn(2+)</name>
        <dbReference type="ChEBI" id="CHEBI:29035"/>
    </ligand>
</feature>
<dbReference type="EC" id="5.3.3.2" evidence="3 10"/>
<comment type="cofactor">
    <cofactor evidence="10">
        <name>Mg(2+)</name>
        <dbReference type="ChEBI" id="CHEBI:18420"/>
    </cofactor>
    <text evidence="10">Binds 1 Mg(2+) ion per subunit. The magnesium ion binds only when substrate is bound.</text>
</comment>
<evidence type="ECO:0000256" key="1">
    <source>
        <dbReference type="ARBA" id="ARBA00004826"/>
    </source>
</evidence>
<comment type="similarity">
    <text evidence="2 10">Belongs to the IPP isomerase type 1 family.</text>
</comment>
<dbReference type="HAMAP" id="MF_00202">
    <property type="entry name" value="Idi"/>
    <property type="match status" value="1"/>
</dbReference>
<evidence type="ECO:0000259" key="11">
    <source>
        <dbReference type="PROSITE" id="PS51462"/>
    </source>
</evidence>
<dbReference type="Pfam" id="PF00293">
    <property type="entry name" value="NUDIX"/>
    <property type="match status" value="1"/>
</dbReference>
<dbReference type="NCBIfam" id="NF002995">
    <property type="entry name" value="PRK03759.1"/>
    <property type="match status" value="1"/>
</dbReference>
<evidence type="ECO:0000256" key="8">
    <source>
        <dbReference type="ARBA" id="ARBA00023229"/>
    </source>
</evidence>
<evidence type="ECO:0000256" key="10">
    <source>
        <dbReference type="HAMAP-Rule" id="MF_00202"/>
    </source>
</evidence>
<feature type="binding site" evidence="10">
    <location>
        <position position="106"/>
    </location>
    <ligand>
        <name>Mg(2+)</name>
        <dbReference type="ChEBI" id="CHEBI:18420"/>
    </ligand>
</feature>
<dbReference type="InterPro" id="IPR056375">
    <property type="entry name" value="Idi_bact"/>
</dbReference>
<sequence>MALTSEGAISALGHASTADVAGILLELVDSSGNTLGTAEKIAAHRFPGRLHRAFSVFLLDSDGHMVLQRRALTKYHFPGVWSNSCCGHPLPGEHPFVAAARRVREELGVCPAVLAEAGTVTYRHEDPQSGLVEHEYNHLFVGVVTADLKPAPEEVVDIARVDQDGLRQRRATEPFSGWFGDVFDAVLPTLRNLDVAARWRNLITDELPE</sequence>
<evidence type="ECO:0000256" key="4">
    <source>
        <dbReference type="ARBA" id="ARBA00022490"/>
    </source>
</evidence>
<feature type="binding site" evidence="10">
    <location>
        <position position="44"/>
    </location>
    <ligand>
        <name>Mn(2+)</name>
        <dbReference type="ChEBI" id="CHEBI:29035"/>
    </ligand>
</feature>
<dbReference type="SUPFAM" id="SSF55811">
    <property type="entry name" value="Nudix"/>
    <property type="match status" value="1"/>
</dbReference>
<dbReference type="PANTHER" id="PTHR10885">
    <property type="entry name" value="ISOPENTENYL-DIPHOSPHATE DELTA-ISOMERASE"/>
    <property type="match status" value="1"/>
</dbReference>
<keyword evidence="9 10" id="KW-0413">Isomerase</keyword>
<dbReference type="RefSeq" id="WP_246222138.1">
    <property type="nucleotide sequence ID" value="NZ_CP045806.1"/>
</dbReference>
<evidence type="ECO:0000256" key="2">
    <source>
        <dbReference type="ARBA" id="ARBA00007579"/>
    </source>
</evidence>
<feature type="binding site" evidence="10">
    <location>
        <position position="135"/>
    </location>
    <ligand>
        <name>Mn(2+)</name>
        <dbReference type="ChEBI" id="CHEBI:29035"/>
    </ligand>
</feature>
<feature type="binding site" evidence="10">
    <location>
        <position position="88"/>
    </location>
    <ligand>
        <name>Mn(2+)</name>
        <dbReference type="ChEBI" id="CHEBI:29035"/>
    </ligand>
</feature>
<dbReference type="InterPro" id="IPR000086">
    <property type="entry name" value="NUDIX_hydrolase_dom"/>
</dbReference>
<feature type="active site" evidence="10">
    <location>
        <position position="135"/>
    </location>
</feature>
<keyword evidence="5 10" id="KW-0479">Metal-binding</keyword>
<evidence type="ECO:0000256" key="7">
    <source>
        <dbReference type="ARBA" id="ARBA00023211"/>
    </source>
</evidence>
<dbReference type="Proteomes" id="UP001059836">
    <property type="component" value="Chromosome"/>
</dbReference>
<dbReference type="CDD" id="cd02885">
    <property type="entry name" value="NUDIX_IPP_Isomerase"/>
    <property type="match status" value="1"/>
</dbReference>
<comment type="subcellular location">
    <subcellularLocation>
        <location evidence="10">Cytoplasm</location>
    </subcellularLocation>
</comment>
<dbReference type="EMBL" id="CP045809">
    <property type="protein sequence ID" value="QHN34651.1"/>
    <property type="molecule type" value="Genomic_DNA"/>
</dbReference>
<dbReference type="GO" id="GO:0004452">
    <property type="term" value="F:isopentenyl-diphosphate delta-isomerase activity"/>
    <property type="evidence" value="ECO:0007669"/>
    <property type="project" value="UniProtKB-EC"/>
</dbReference>
<proteinExistence type="inferred from homology"/>
<dbReference type="PROSITE" id="PS51462">
    <property type="entry name" value="NUDIX"/>
    <property type="match status" value="1"/>
</dbReference>
<evidence type="ECO:0000256" key="6">
    <source>
        <dbReference type="ARBA" id="ARBA00022842"/>
    </source>
</evidence>
<feature type="active site" evidence="10">
    <location>
        <position position="86"/>
    </location>
</feature>
<feature type="binding site" evidence="10">
    <location>
        <position position="133"/>
    </location>
    <ligand>
        <name>Mn(2+)</name>
        <dbReference type="ChEBI" id="CHEBI:29035"/>
    </ligand>
</feature>
<evidence type="ECO:0000256" key="9">
    <source>
        <dbReference type="ARBA" id="ARBA00023235"/>
    </source>
</evidence>
<evidence type="ECO:0000313" key="13">
    <source>
        <dbReference type="Proteomes" id="UP001059836"/>
    </source>
</evidence>
<protein>
    <recommendedName>
        <fullName evidence="3 10">Isopentenyl-diphosphate Delta-isomerase</fullName>
        <shortName evidence="10">IPP isomerase</shortName>
        <ecNumber evidence="3 10">5.3.3.2</ecNumber>
    </recommendedName>
    <alternativeName>
        <fullName evidence="10">IPP:DMAPP isomerase</fullName>
    </alternativeName>
    <alternativeName>
        <fullName evidence="10">Isopentenyl pyrophosphate isomerase</fullName>
    </alternativeName>
</protein>
<keyword evidence="13" id="KW-1185">Reference proteome</keyword>
<keyword evidence="4 10" id="KW-0963">Cytoplasm</keyword>